<accession>A0A8J3JBD6</accession>
<organism evidence="2 3">
    <name type="scientific">Catellatospora bangladeshensis</name>
    <dbReference type="NCBI Taxonomy" id="310355"/>
    <lineage>
        <taxon>Bacteria</taxon>
        <taxon>Bacillati</taxon>
        <taxon>Actinomycetota</taxon>
        <taxon>Actinomycetes</taxon>
        <taxon>Micromonosporales</taxon>
        <taxon>Micromonosporaceae</taxon>
        <taxon>Catellatospora</taxon>
    </lineage>
</organism>
<reference evidence="2 3" key="1">
    <citation type="submission" date="2021-01" db="EMBL/GenBank/DDBJ databases">
        <title>Whole genome shotgun sequence of Catellatospora bangladeshensis NBRC 107357.</title>
        <authorList>
            <person name="Komaki H."/>
            <person name="Tamura T."/>
        </authorList>
    </citation>
    <scope>NUCLEOTIDE SEQUENCE [LARGE SCALE GENOMIC DNA]</scope>
    <source>
        <strain evidence="2 3">NBRC 107357</strain>
    </source>
</reference>
<feature type="transmembrane region" description="Helical" evidence="1">
    <location>
        <begin position="395"/>
        <end position="417"/>
    </location>
</feature>
<feature type="transmembrane region" description="Helical" evidence="1">
    <location>
        <begin position="313"/>
        <end position="332"/>
    </location>
</feature>
<name>A0A8J3JBD6_9ACTN</name>
<evidence type="ECO:0000256" key="1">
    <source>
        <dbReference type="SAM" id="Phobius"/>
    </source>
</evidence>
<feature type="transmembrane region" description="Helical" evidence="1">
    <location>
        <begin position="282"/>
        <end position="301"/>
    </location>
</feature>
<dbReference type="Proteomes" id="UP000601223">
    <property type="component" value="Unassembled WGS sequence"/>
</dbReference>
<comment type="caution">
    <text evidence="2">The sequence shown here is derived from an EMBL/GenBank/DDBJ whole genome shotgun (WGS) entry which is preliminary data.</text>
</comment>
<feature type="transmembrane region" description="Helical" evidence="1">
    <location>
        <begin position="362"/>
        <end position="383"/>
    </location>
</feature>
<keyword evidence="1" id="KW-0812">Transmembrane</keyword>
<gene>
    <name evidence="2" type="ORF">Cba03nite_30860</name>
</gene>
<dbReference type="EMBL" id="BONF01000016">
    <property type="protein sequence ID" value="GIF81737.1"/>
    <property type="molecule type" value="Genomic_DNA"/>
</dbReference>
<evidence type="ECO:0000313" key="2">
    <source>
        <dbReference type="EMBL" id="GIF81737.1"/>
    </source>
</evidence>
<dbReference type="RefSeq" id="WP_203746327.1">
    <property type="nucleotide sequence ID" value="NZ_BONF01000016.1"/>
</dbReference>
<feature type="transmembrane region" description="Helical" evidence="1">
    <location>
        <begin position="212"/>
        <end position="236"/>
    </location>
</feature>
<feature type="transmembrane region" description="Helical" evidence="1">
    <location>
        <begin position="248"/>
        <end position="270"/>
    </location>
</feature>
<proteinExistence type="predicted"/>
<keyword evidence="1" id="KW-1133">Transmembrane helix</keyword>
<feature type="transmembrane region" description="Helical" evidence="1">
    <location>
        <begin position="424"/>
        <end position="441"/>
    </location>
</feature>
<keyword evidence="3" id="KW-1185">Reference proteome</keyword>
<feature type="transmembrane region" description="Helical" evidence="1">
    <location>
        <begin position="74"/>
        <end position="91"/>
    </location>
</feature>
<keyword evidence="1" id="KW-0472">Membrane</keyword>
<feature type="transmembrane region" description="Helical" evidence="1">
    <location>
        <begin position="338"/>
        <end position="355"/>
    </location>
</feature>
<dbReference type="AlphaFoldDB" id="A0A8J3JBD6"/>
<sequence>MSPLERRYRLLLRCYPRSYRDVREDELLATLLDLAPPGRTRPTVGDVADLVEGGLRTRLGLATVDGLADGLTRAAPVALALAGGLSAFLWARVEPLGPPTLGPVAYAAWLAACAVALLAPARFTRPALAGALAVTAVLPLAAPVTAYDRPPLWVLMALAVFGLVALAGTDGFRRNAERRAGPALGAVAVACGADVVTHLWRDGAPGHPHTGYYQPAVAQAGLVVAAAVAVLACLALADLRRGGSARSWLWATLLIALPGAWLGPFDTASWQVAGELPRFGRLAQVLLGTCLVVGAMAYLRVEAVRAPQSPARAAAGPVLAGYAAGLLAFAWLLDAVTGQVAATVAVCAGAGLLLGPGATRWLLTRTGAAAAGTLAGAYAVGVYSNDWAADGWVQVRTAGLAVMLGVVPLAYGAYTAFRRPRRGTAPVAGLLCLGWLAWLTLPGLPAWGPVLPVLLAVPAIRAALPKAAGPGRAGP</sequence>
<feature type="transmembrane region" description="Helical" evidence="1">
    <location>
        <begin position="128"/>
        <end position="146"/>
    </location>
</feature>
<evidence type="ECO:0000313" key="3">
    <source>
        <dbReference type="Proteomes" id="UP000601223"/>
    </source>
</evidence>
<feature type="transmembrane region" description="Helical" evidence="1">
    <location>
        <begin position="181"/>
        <end position="200"/>
    </location>
</feature>
<feature type="transmembrane region" description="Helical" evidence="1">
    <location>
        <begin position="152"/>
        <end position="169"/>
    </location>
</feature>
<feature type="transmembrane region" description="Helical" evidence="1">
    <location>
        <begin position="103"/>
        <end position="121"/>
    </location>
</feature>
<protein>
    <submittedName>
        <fullName evidence="2">Uncharacterized protein</fullName>
    </submittedName>
</protein>